<accession>A0ACB0ZBZ0</accession>
<comment type="caution">
    <text evidence="1">The sequence shown here is derived from an EMBL/GenBank/DDBJ whole genome shotgun (WGS) entry which is preliminary data.</text>
</comment>
<name>A0ACB0ZBZ0_MELEN</name>
<evidence type="ECO:0000313" key="1">
    <source>
        <dbReference type="EMBL" id="CAK5076079.1"/>
    </source>
</evidence>
<keyword evidence="2" id="KW-1185">Reference proteome</keyword>
<organism evidence="1 2">
    <name type="scientific">Meloidogyne enterolobii</name>
    <name type="common">Root-knot nematode worm</name>
    <name type="synonym">Meloidogyne mayaguensis</name>
    <dbReference type="NCBI Taxonomy" id="390850"/>
    <lineage>
        <taxon>Eukaryota</taxon>
        <taxon>Metazoa</taxon>
        <taxon>Ecdysozoa</taxon>
        <taxon>Nematoda</taxon>
        <taxon>Chromadorea</taxon>
        <taxon>Rhabditida</taxon>
        <taxon>Tylenchina</taxon>
        <taxon>Tylenchomorpha</taxon>
        <taxon>Tylenchoidea</taxon>
        <taxon>Meloidogynidae</taxon>
        <taxon>Meloidogyninae</taxon>
        <taxon>Meloidogyne</taxon>
    </lineage>
</organism>
<dbReference type="Proteomes" id="UP001497535">
    <property type="component" value="Unassembled WGS sequence"/>
</dbReference>
<sequence>MVKNIKNYNKGNEAMVKAWNDWLSGTNFLIKYKHFLLILCLDENLLNKKENLFEESENYCRFIESRIRLELIFTIEEDQEQIKYTHATSHEKCVPKEIKEKYG</sequence>
<protein>
    <submittedName>
        <fullName evidence="1">Uncharacterized protein</fullName>
    </submittedName>
</protein>
<dbReference type="EMBL" id="CAVMJV010000029">
    <property type="protein sequence ID" value="CAK5076079.1"/>
    <property type="molecule type" value="Genomic_DNA"/>
</dbReference>
<gene>
    <name evidence="1" type="ORF">MENTE1834_LOCUS22926</name>
</gene>
<proteinExistence type="predicted"/>
<reference evidence="1" key="1">
    <citation type="submission" date="2023-11" db="EMBL/GenBank/DDBJ databases">
        <authorList>
            <person name="Poullet M."/>
        </authorList>
    </citation>
    <scope>NUCLEOTIDE SEQUENCE</scope>
    <source>
        <strain evidence="1">E1834</strain>
    </source>
</reference>
<evidence type="ECO:0000313" key="2">
    <source>
        <dbReference type="Proteomes" id="UP001497535"/>
    </source>
</evidence>